<dbReference type="PANTHER" id="PTHR43421">
    <property type="entry name" value="METALLOPROTEASE PMBA"/>
    <property type="match status" value="1"/>
</dbReference>
<dbReference type="GO" id="GO:0008237">
    <property type="term" value="F:metallopeptidase activity"/>
    <property type="evidence" value="ECO:0007669"/>
    <property type="project" value="InterPro"/>
</dbReference>
<dbReference type="GO" id="GO:0006508">
    <property type="term" value="P:proteolysis"/>
    <property type="evidence" value="ECO:0007669"/>
    <property type="project" value="InterPro"/>
</dbReference>
<organism evidence="5 6">
    <name type="scientific">Bdellovibrio bacteriovorus</name>
    <dbReference type="NCBI Taxonomy" id="959"/>
    <lineage>
        <taxon>Bacteria</taxon>
        <taxon>Pseudomonadati</taxon>
        <taxon>Bdellovibrionota</taxon>
        <taxon>Bdellovibrionia</taxon>
        <taxon>Bdellovibrionales</taxon>
        <taxon>Pseudobdellovibrionaceae</taxon>
        <taxon>Bdellovibrio</taxon>
    </lineage>
</organism>
<evidence type="ECO:0000313" key="6">
    <source>
        <dbReference type="Proteomes" id="UP000075320"/>
    </source>
</evidence>
<dbReference type="EMBL" id="LUKE01000006">
    <property type="protein sequence ID" value="KYG61457.1"/>
    <property type="molecule type" value="Genomic_DNA"/>
</dbReference>
<dbReference type="AlphaFoldDB" id="A0A150WED5"/>
<comment type="caution">
    <text evidence="5">The sequence shown here is derived from an EMBL/GenBank/DDBJ whole genome shotgun (WGS) entry which is preliminary data.</text>
</comment>
<dbReference type="OrthoDB" id="5288148at2"/>
<dbReference type="Pfam" id="PF19289">
    <property type="entry name" value="PmbA_TldD_3rd"/>
    <property type="match status" value="1"/>
</dbReference>
<evidence type="ECO:0000259" key="3">
    <source>
        <dbReference type="Pfam" id="PF19289"/>
    </source>
</evidence>
<dbReference type="Pfam" id="PF19290">
    <property type="entry name" value="PmbA_TldD_2nd"/>
    <property type="match status" value="1"/>
</dbReference>
<feature type="domain" description="Metalloprotease TldD/E central" evidence="4">
    <location>
        <begin position="114"/>
        <end position="218"/>
    </location>
</feature>
<accession>A0A150WED5</accession>
<dbReference type="InterPro" id="IPR045569">
    <property type="entry name" value="Metalloprtase-TldD/E_C"/>
</dbReference>
<dbReference type="GO" id="GO:0005829">
    <property type="term" value="C:cytosol"/>
    <property type="evidence" value="ECO:0007669"/>
    <property type="project" value="TreeGrafter"/>
</dbReference>
<proteinExistence type="inferred from homology"/>
<gene>
    <name evidence="5" type="ORF">AZI86_17240</name>
</gene>
<sequence length="447" mass="49401">MDAIKENFQKIVSEAKKDGVRVELLIAGGENISIGYQKRKLDSFESTQSQVAGFRVIDGANQGYAYTENLSDESLLRAYKEAFNNAKTVESKTKFEIPLTKPGQKIQALDVNSAEDIPMDEKLAVAQKLEEYCLDADKRIQAVPYSGFDQSTSFKRILNSEGLDQEFKQSYYTGYSYALAKDGESSKMDGEGFFARRFKDIDVKEVTQTSVEKAISRLGAVKPETGHFPVVIDRTQFPMVIAMFRAYLSAQEVDEGKSLFEGKLGQKVASDKFTLIDDPFETRGSAVRPFDDEGSPTQKTVLFENGVLKNFLTNIEYSKKMNLPHTSSAARSPASPMGIGATNLVVAKGTKSLEDLLKKYPKVIHMTEFSGGLHAGYKDTTGDISMPAEGFLYENGKKVAAIDQFVMSGNVLDLLRDIEELSNEYNREGSSTICPDVLVKSMSFAGK</sequence>
<dbReference type="InterPro" id="IPR002510">
    <property type="entry name" value="Metalloprtase-TldD/E_N"/>
</dbReference>
<dbReference type="PANTHER" id="PTHR43421:SF1">
    <property type="entry name" value="METALLOPROTEASE PMBA"/>
    <property type="match status" value="1"/>
</dbReference>
<evidence type="ECO:0000313" key="5">
    <source>
        <dbReference type="EMBL" id="KYG61457.1"/>
    </source>
</evidence>
<evidence type="ECO:0000259" key="4">
    <source>
        <dbReference type="Pfam" id="PF19290"/>
    </source>
</evidence>
<name>A0A150WED5_BDEBC</name>
<evidence type="ECO:0000256" key="1">
    <source>
        <dbReference type="ARBA" id="ARBA00005836"/>
    </source>
</evidence>
<evidence type="ECO:0000259" key="2">
    <source>
        <dbReference type="Pfam" id="PF01523"/>
    </source>
</evidence>
<dbReference type="InterPro" id="IPR036059">
    <property type="entry name" value="TldD/PmbA_sf"/>
</dbReference>
<reference evidence="5 6" key="1">
    <citation type="submission" date="2016-03" db="EMBL/GenBank/DDBJ databases">
        <authorList>
            <person name="Ploux O."/>
        </authorList>
    </citation>
    <scope>NUCLEOTIDE SEQUENCE [LARGE SCALE GENOMIC DNA]</scope>
    <source>
        <strain evidence="5 6">R0</strain>
    </source>
</reference>
<comment type="similarity">
    <text evidence="1">Belongs to the peptidase U62 family.</text>
</comment>
<keyword evidence="6" id="KW-1185">Reference proteome</keyword>
<dbReference type="SUPFAM" id="SSF111283">
    <property type="entry name" value="Putative modulator of DNA gyrase, PmbA/TldD"/>
    <property type="match status" value="1"/>
</dbReference>
<feature type="domain" description="Metalloprotease TldD/E C-terminal" evidence="3">
    <location>
        <begin position="225"/>
        <end position="446"/>
    </location>
</feature>
<dbReference type="Gene3D" id="3.30.2290.10">
    <property type="entry name" value="PmbA/TldD superfamily"/>
    <property type="match status" value="1"/>
</dbReference>
<dbReference type="RefSeq" id="WP_061836539.1">
    <property type="nucleotide sequence ID" value="NZ_LUKE01000006.1"/>
</dbReference>
<dbReference type="Pfam" id="PF01523">
    <property type="entry name" value="PmbA_TldD_1st"/>
    <property type="match status" value="1"/>
</dbReference>
<dbReference type="InterPro" id="IPR047657">
    <property type="entry name" value="PmbA"/>
</dbReference>
<dbReference type="Proteomes" id="UP000075320">
    <property type="component" value="Unassembled WGS sequence"/>
</dbReference>
<dbReference type="InterPro" id="IPR045570">
    <property type="entry name" value="Metalloprtase-TldD/E_cen_dom"/>
</dbReference>
<dbReference type="InterPro" id="IPR035068">
    <property type="entry name" value="TldD/PmbA_N"/>
</dbReference>
<feature type="domain" description="Metalloprotease TldD/E N-terminal" evidence="2">
    <location>
        <begin position="22"/>
        <end position="86"/>
    </location>
</feature>
<protein>
    <submittedName>
        <fullName evidence="5">Peptidase</fullName>
    </submittedName>
</protein>